<dbReference type="PRINTS" id="PR00404">
    <property type="entry name" value="MADSDOMAIN"/>
</dbReference>
<protein>
    <recommendedName>
        <fullName evidence="8">MADS-box domain-containing protein</fullName>
    </recommendedName>
</protein>
<name>A0A0L9VCH1_PHAAN</name>
<accession>A0A0L9VCH1</accession>
<dbReference type="EMBL" id="CM003379">
    <property type="protein sequence ID" value="KOM52703.1"/>
    <property type="molecule type" value="Genomic_DNA"/>
</dbReference>
<dbReference type="InterPro" id="IPR050142">
    <property type="entry name" value="MADS-box/MEF2_TF"/>
</dbReference>
<keyword evidence="5" id="KW-0539">Nucleus</keyword>
<dbReference type="InterPro" id="IPR033897">
    <property type="entry name" value="SRF-like_MADS-box"/>
</dbReference>
<dbReference type="FunFam" id="3.40.1810.10:FF:000024">
    <property type="entry name" value="Agamous-like MADS-box protein AGL80"/>
    <property type="match status" value="1"/>
</dbReference>
<dbReference type="GO" id="GO:0000987">
    <property type="term" value="F:cis-regulatory region sequence-specific DNA binding"/>
    <property type="evidence" value="ECO:0007669"/>
    <property type="project" value="InterPro"/>
</dbReference>
<dbReference type="SUPFAM" id="SSF55455">
    <property type="entry name" value="SRF-like"/>
    <property type="match status" value="1"/>
</dbReference>
<dbReference type="GO" id="GO:0045944">
    <property type="term" value="P:positive regulation of transcription by RNA polymerase II"/>
    <property type="evidence" value="ECO:0007669"/>
    <property type="project" value="InterPro"/>
</dbReference>
<dbReference type="GO" id="GO:0000981">
    <property type="term" value="F:DNA-binding transcription factor activity, RNA polymerase II-specific"/>
    <property type="evidence" value="ECO:0007669"/>
    <property type="project" value="InterPro"/>
</dbReference>
<feature type="coiled-coil region" evidence="6">
    <location>
        <begin position="88"/>
        <end position="115"/>
    </location>
</feature>
<evidence type="ECO:0000256" key="3">
    <source>
        <dbReference type="ARBA" id="ARBA00023125"/>
    </source>
</evidence>
<proteinExistence type="predicted"/>
<keyword evidence="2" id="KW-0805">Transcription regulation</keyword>
<dbReference type="CDD" id="cd00266">
    <property type="entry name" value="MADS_SRF_like"/>
    <property type="match status" value="1"/>
</dbReference>
<keyword evidence="3" id="KW-0238">DNA-binding</keyword>
<keyword evidence="4" id="KW-0804">Transcription</keyword>
<evidence type="ECO:0000256" key="6">
    <source>
        <dbReference type="SAM" id="Coils"/>
    </source>
</evidence>
<evidence type="ECO:0000256" key="1">
    <source>
        <dbReference type="ARBA" id="ARBA00004123"/>
    </source>
</evidence>
<evidence type="ECO:0000256" key="4">
    <source>
        <dbReference type="ARBA" id="ARBA00023163"/>
    </source>
</evidence>
<evidence type="ECO:0000313" key="10">
    <source>
        <dbReference type="Proteomes" id="UP000053144"/>
    </source>
</evidence>
<dbReference type="Gene3D" id="3.40.1810.10">
    <property type="entry name" value="Transcription factor, MADS-box"/>
    <property type="match status" value="1"/>
</dbReference>
<reference evidence="10" key="1">
    <citation type="journal article" date="2015" name="Proc. Natl. Acad. Sci. U.S.A.">
        <title>Genome sequencing of adzuki bean (Vigna angularis) provides insight into high starch and low fat accumulation and domestication.</title>
        <authorList>
            <person name="Yang K."/>
            <person name="Tian Z."/>
            <person name="Chen C."/>
            <person name="Luo L."/>
            <person name="Zhao B."/>
            <person name="Wang Z."/>
            <person name="Yu L."/>
            <person name="Li Y."/>
            <person name="Sun Y."/>
            <person name="Li W."/>
            <person name="Chen Y."/>
            <person name="Li Y."/>
            <person name="Zhang Y."/>
            <person name="Ai D."/>
            <person name="Zhao J."/>
            <person name="Shang C."/>
            <person name="Ma Y."/>
            <person name="Wu B."/>
            <person name="Wang M."/>
            <person name="Gao L."/>
            <person name="Sun D."/>
            <person name="Zhang P."/>
            <person name="Guo F."/>
            <person name="Wang W."/>
            <person name="Li Y."/>
            <person name="Wang J."/>
            <person name="Varshney R.K."/>
            <person name="Wang J."/>
            <person name="Ling H.Q."/>
            <person name="Wan P."/>
        </authorList>
    </citation>
    <scope>NUCLEOTIDE SEQUENCE</scope>
    <source>
        <strain evidence="10">cv. Jingnong 6</strain>
    </source>
</reference>
<dbReference type="Pfam" id="PF00319">
    <property type="entry name" value="SRF-TF"/>
    <property type="match status" value="1"/>
</dbReference>
<sequence>MTRAKIELAYITDPAKRKATFKKRKNGLMKKISEITVLCGIDACAVVYSPDLPNKPEVWPSESEARSVISKFNGVSEAEKRKKMFCQESFIRQRIDKGKEQLKKLKNENRKREINLLMCEYLTHGGNNLDSNNMSYLKDFSFFTDQNLDEIRNKITMLQTQEETPETMDQGEQAQAPPPSSSSSSSSSSADPPSSSSQVLIEIWNDLVEIGGSFKNSLSLISMNKAVTRISMFASEQLEFDQQQSNGVWYFRYN</sequence>
<feature type="compositionally biased region" description="Low complexity" evidence="7">
    <location>
        <begin position="181"/>
        <end position="195"/>
    </location>
</feature>
<comment type="subcellular location">
    <subcellularLocation>
        <location evidence="1">Nucleus</location>
    </subcellularLocation>
</comment>
<dbReference type="AlphaFoldDB" id="A0A0L9VCH1"/>
<dbReference type="InterPro" id="IPR002100">
    <property type="entry name" value="TF_MADSbox"/>
</dbReference>
<feature type="region of interest" description="Disordered" evidence="7">
    <location>
        <begin position="161"/>
        <end position="195"/>
    </location>
</feature>
<evidence type="ECO:0000313" key="9">
    <source>
        <dbReference type="EMBL" id="KOM52703.1"/>
    </source>
</evidence>
<evidence type="ECO:0000259" key="8">
    <source>
        <dbReference type="PROSITE" id="PS50066"/>
    </source>
</evidence>
<dbReference type="PROSITE" id="PS50066">
    <property type="entry name" value="MADS_BOX_2"/>
    <property type="match status" value="1"/>
</dbReference>
<dbReference type="Proteomes" id="UP000053144">
    <property type="component" value="Chromosome 9"/>
</dbReference>
<dbReference type="Gramene" id="KOM52703">
    <property type="protein sequence ID" value="KOM52703"/>
    <property type="gene ID" value="LR48_Vigan09g136200"/>
</dbReference>
<dbReference type="SMART" id="SM00432">
    <property type="entry name" value="MADS"/>
    <property type="match status" value="1"/>
</dbReference>
<feature type="domain" description="MADS-box" evidence="8">
    <location>
        <begin position="1"/>
        <end position="49"/>
    </location>
</feature>
<dbReference type="InterPro" id="IPR036879">
    <property type="entry name" value="TF_MADSbox_sf"/>
</dbReference>
<evidence type="ECO:0000256" key="2">
    <source>
        <dbReference type="ARBA" id="ARBA00023015"/>
    </source>
</evidence>
<evidence type="ECO:0000256" key="5">
    <source>
        <dbReference type="ARBA" id="ARBA00023242"/>
    </source>
</evidence>
<organism evidence="9 10">
    <name type="scientific">Phaseolus angularis</name>
    <name type="common">Azuki bean</name>
    <name type="synonym">Vigna angularis</name>
    <dbReference type="NCBI Taxonomy" id="3914"/>
    <lineage>
        <taxon>Eukaryota</taxon>
        <taxon>Viridiplantae</taxon>
        <taxon>Streptophyta</taxon>
        <taxon>Embryophyta</taxon>
        <taxon>Tracheophyta</taxon>
        <taxon>Spermatophyta</taxon>
        <taxon>Magnoliopsida</taxon>
        <taxon>eudicotyledons</taxon>
        <taxon>Gunneridae</taxon>
        <taxon>Pentapetalae</taxon>
        <taxon>rosids</taxon>
        <taxon>fabids</taxon>
        <taxon>Fabales</taxon>
        <taxon>Fabaceae</taxon>
        <taxon>Papilionoideae</taxon>
        <taxon>50 kb inversion clade</taxon>
        <taxon>NPAAA clade</taxon>
        <taxon>indigoferoid/millettioid clade</taxon>
        <taxon>Phaseoleae</taxon>
        <taxon>Vigna</taxon>
    </lineage>
</organism>
<dbReference type="OMA" id="CEYLTHG"/>
<dbReference type="GO" id="GO:0046983">
    <property type="term" value="F:protein dimerization activity"/>
    <property type="evidence" value="ECO:0007669"/>
    <property type="project" value="InterPro"/>
</dbReference>
<dbReference type="PANTHER" id="PTHR48019">
    <property type="entry name" value="SERUM RESPONSE FACTOR HOMOLOG"/>
    <property type="match status" value="1"/>
</dbReference>
<keyword evidence="6" id="KW-0175">Coiled coil</keyword>
<dbReference type="GO" id="GO:0005634">
    <property type="term" value="C:nucleus"/>
    <property type="evidence" value="ECO:0007669"/>
    <property type="project" value="UniProtKB-SubCell"/>
</dbReference>
<evidence type="ECO:0000256" key="7">
    <source>
        <dbReference type="SAM" id="MobiDB-lite"/>
    </source>
</evidence>
<gene>
    <name evidence="9" type="ORF">LR48_Vigan09g136200</name>
</gene>